<dbReference type="InterPro" id="IPR038765">
    <property type="entry name" value="Papain-like_cys_pep_sf"/>
</dbReference>
<evidence type="ECO:0000256" key="1">
    <source>
        <dbReference type="ARBA" id="ARBA00005968"/>
    </source>
</evidence>
<accession>A0A4Z2BWS7</accession>
<dbReference type="InterPro" id="IPR036985">
    <property type="entry name" value="Transglutaminase-like_sf"/>
</dbReference>
<feature type="non-terminal residue" evidence="3">
    <location>
        <position position="1"/>
    </location>
</feature>
<sequence>MCVSTNKPNHLTSSYYTDLLVVRRGQQWVMRVTFSRPLNRDDNIQVEFLIGRDPSASKGSMVTVTFSYNDKWFGEILEQHDTVVTLGITPSADAIVGKYRTYVKVVSGHSTVRSEKNPNTDLYLLFNAWCPGAHRPLLEELPPLPGKFPHSHVCLYADDVVFLPNDAERGENKVLKVIRVGSAMVNAQDDNGVLVGNWSDDYSMGTAPTAWTGSVKILLQYFSTGVPVCFAQCWVFAGVFNTFLRCLGIPARVITNFNSAHDNTGNLKTDLIFKPDGTPDRAETRDSIWNYHCWNEVFMKRTDLGQGFEGWQVVDSTPQETSDGYFRCGPASIAAIKSGSVSHPFDTGFVFAEVNSDLVYHKKDKYGNLTPYSVDTTHIGKCIYTKSVGGTQPVDITLNYKNPEGSPEDMRAMERAESYGIQRDHSDLSEQPVNVVIHSNEVYLGYNIELDIEFHNPGGLEKTVNGLLSGSVVYYTGVISNDLKEIKFTATIAGNSMEHVRLTVKADDY</sequence>
<dbReference type="Pfam" id="PF01841">
    <property type="entry name" value="Transglut_core"/>
    <property type="match status" value="1"/>
</dbReference>
<evidence type="ECO:0000313" key="4">
    <source>
        <dbReference type="Proteomes" id="UP000516260"/>
    </source>
</evidence>
<name>A0A4Z2BWS7_9TELE</name>
<dbReference type="InterPro" id="IPR001102">
    <property type="entry name" value="Transglutaminase_N"/>
</dbReference>
<comment type="similarity">
    <text evidence="1">Belongs to the transglutaminase superfamily. Transglutaminase family.</text>
</comment>
<dbReference type="GO" id="GO:0072378">
    <property type="term" value="P:blood coagulation, fibrin clot formation"/>
    <property type="evidence" value="ECO:0007669"/>
    <property type="project" value="TreeGrafter"/>
</dbReference>
<dbReference type="SMART" id="SM00460">
    <property type="entry name" value="TGc"/>
    <property type="match status" value="1"/>
</dbReference>
<proteinExistence type="inferred from homology"/>
<dbReference type="InterPro" id="IPR014756">
    <property type="entry name" value="Ig_E-set"/>
</dbReference>
<dbReference type="Pfam" id="PF00868">
    <property type="entry name" value="Transglut_N"/>
    <property type="match status" value="1"/>
</dbReference>
<dbReference type="PANTHER" id="PTHR11590:SF42">
    <property type="entry name" value="COAGULATION FACTOR XIII A CHAIN"/>
    <property type="match status" value="1"/>
</dbReference>
<dbReference type="AlphaFoldDB" id="A0A4Z2BWS7"/>
<comment type="caution">
    <text evidence="3">The sequence shown here is derived from an EMBL/GenBank/DDBJ whole genome shotgun (WGS) entry which is preliminary data.</text>
</comment>
<evidence type="ECO:0000313" key="3">
    <source>
        <dbReference type="EMBL" id="TNM96641.1"/>
    </source>
</evidence>
<dbReference type="SUPFAM" id="SSF49309">
    <property type="entry name" value="Transglutaminase, two C-terminal domains"/>
    <property type="match status" value="1"/>
</dbReference>
<protein>
    <recommendedName>
        <fullName evidence="2">Transglutaminase-like domain-containing protein</fullName>
    </recommendedName>
</protein>
<dbReference type="EMBL" id="SWLE01000009">
    <property type="protein sequence ID" value="TNM96641.1"/>
    <property type="molecule type" value="Genomic_DNA"/>
</dbReference>
<dbReference type="FunFam" id="3.90.260.10:FF:000002">
    <property type="entry name" value="Erythrocyte membrane protein band 4.2"/>
    <property type="match status" value="1"/>
</dbReference>
<dbReference type="InterPro" id="IPR036238">
    <property type="entry name" value="Transglutaminase_C_sf"/>
</dbReference>
<dbReference type="InterPro" id="IPR050779">
    <property type="entry name" value="Transglutaminase"/>
</dbReference>
<dbReference type="InterPro" id="IPR013783">
    <property type="entry name" value="Ig-like_fold"/>
</dbReference>
<dbReference type="Gene3D" id="3.90.260.10">
    <property type="entry name" value="Transglutaminase-like"/>
    <property type="match status" value="1"/>
</dbReference>
<organism evidence="3 4">
    <name type="scientific">Takifugu bimaculatus</name>
    <dbReference type="NCBI Taxonomy" id="433685"/>
    <lineage>
        <taxon>Eukaryota</taxon>
        <taxon>Metazoa</taxon>
        <taxon>Chordata</taxon>
        <taxon>Craniata</taxon>
        <taxon>Vertebrata</taxon>
        <taxon>Euteleostomi</taxon>
        <taxon>Actinopterygii</taxon>
        <taxon>Neopterygii</taxon>
        <taxon>Teleostei</taxon>
        <taxon>Neoteleostei</taxon>
        <taxon>Acanthomorphata</taxon>
        <taxon>Eupercaria</taxon>
        <taxon>Tetraodontiformes</taxon>
        <taxon>Tetradontoidea</taxon>
        <taxon>Tetraodontidae</taxon>
        <taxon>Takifugu</taxon>
    </lineage>
</organism>
<dbReference type="Gene3D" id="2.60.40.10">
    <property type="entry name" value="Immunoglobulins"/>
    <property type="match status" value="2"/>
</dbReference>
<dbReference type="SUPFAM" id="SSF54001">
    <property type="entry name" value="Cysteine proteinases"/>
    <property type="match status" value="1"/>
</dbReference>
<reference evidence="3 4" key="1">
    <citation type="submission" date="2019-04" db="EMBL/GenBank/DDBJ databases">
        <title>The sequence and de novo assembly of Takifugu bimaculatus genome using PacBio and Hi-C technologies.</title>
        <authorList>
            <person name="Xu P."/>
            <person name="Liu B."/>
            <person name="Zhou Z."/>
        </authorList>
    </citation>
    <scope>NUCLEOTIDE SEQUENCE [LARGE SCALE GENOMIC DNA]</scope>
    <source>
        <strain evidence="3">TB-2018</strain>
        <tissue evidence="3">Muscle</tissue>
    </source>
</reference>
<dbReference type="PANTHER" id="PTHR11590">
    <property type="entry name" value="PROTEIN-GLUTAMINE GAMMA-GLUTAMYLTRANSFERASE"/>
    <property type="match status" value="1"/>
</dbReference>
<dbReference type="SUPFAM" id="SSF81296">
    <property type="entry name" value="E set domains"/>
    <property type="match status" value="1"/>
</dbReference>
<feature type="domain" description="Transglutaminase-like" evidence="2">
    <location>
        <begin position="225"/>
        <end position="318"/>
    </location>
</feature>
<evidence type="ECO:0000259" key="2">
    <source>
        <dbReference type="SMART" id="SM00460"/>
    </source>
</evidence>
<dbReference type="GO" id="GO:0003810">
    <property type="term" value="F:protein-glutamine gamma-glutamyltransferase activity"/>
    <property type="evidence" value="ECO:0007669"/>
    <property type="project" value="InterPro"/>
</dbReference>
<dbReference type="Proteomes" id="UP000516260">
    <property type="component" value="Chromosome 17"/>
</dbReference>
<dbReference type="GO" id="GO:0007399">
    <property type="term" value="P:nervous system development"/>
    <property type="evidence" value="ECO:0007669"/>
    <property type="project" value="UniProtKB-ARBA"/>
</dbReference>
<gene>
    <name evidence="3" type="ORF">fugu_016302</name>
</gene>
<keyword evidence="4" id="KW-1185">Reference proteome</keyword>
<dbReference type="InterPro" id="IPR002931">
    <property type="entry name" value="Transglutaminase-like"/>
</dbReference>